<dbReference type="InterPro" id="IPR005625">
    <property type="entry name" value="PepSY-ass_TM"/>
</dbReference>
<evidence type="ECO:0000313" key="4">
    <source>
        <dbReference type="Proteomes" id="UP000033618"/>
    </source>
</evidence>
<evidence type="ECO:0008006" key="5">
    <source>
        <dbReference type="Google" id="ProtNLM"/>
    </source>
</evidence>
<dbReference type="PANTHER" id="PTHR34219:SF4">
    <property type="entry name" value="PEPSY DOMAIN-CONTAINING PROTEIN"/>
    <property type="match status" value="1"/>
</dbReference>
<comment type="caution">
    <text evidence="3">The sequence shown here is derived from an EMBL/GenBank/DDBJ whole genome shotgun (WGS) entry which is preliminary data.</text>
</comment>
<gene>
    <name evidence="3" type="ORF">WM40_06470</name>
</gene>
<evidence type="ECO:0000256" key="2">
    <source>
        <dbReference type="SAM" id="Phobius"/>
    </source>
</evidence>
<feature type="transmembrane region" description="Helical" evidence="2">
    <location>
        <begin position="213"/>
        <end position="236"/>
    </location>
</feature>
<keyword evidence="4" id="KW-1185">Reference proteome</keyword>
<name>A0A0F5K2I0_9BURK</name>
<reference evidence="3 4" key="1">
    <citation type="submission" date="2015-03" db="EMBL/GenBank/DDBJ databases">
        <title>Draft Genome Sequence of Burkholderia andropogonis type strain ICMP2807, isolated from Sorghum bicolor.</title>
        <authorList>
            <person name="Lopes-Santos L."/>
            <person name="Castro D.B."/>
            <person name="Ottoboni L.M."/>
            <person name="Park D."/>
            <person name="Weirc B.S."/>
            <person name="Destefano S.A."/>
        </authorList>
    </citation>
    <scope>NUCLEOTIDE SEQUENCE [LARGE SCALE GENOMIC DNA]</scope>
    <source>
        <strain evidence="3 4">ICMP2807</strain>
    </source>
</reference>
<feature type="transmembrane region" description="Helical" evidence="2">
    <location>
        <begin position="372"/>
        <end position="392"/>
    </location>
</feature>
<protein>
    <recommendedName>
        <fullName evidence="5">Peptidase</fullName>
    </recommendedName>
</protein>
<feature type="transmembrane region" description="Helical" evidence="2">
    <location>
        <begin position="413"/>
        <end position="435"/>
    </location>
</feature>
<dbReference type="Proteomes" id="UP000033618">
    <property type="component" value="Unassembled WGS sequence"/>
</dbReference>
<organism evidence="3 4">
    <name type="scientific">Robbsia andropogonis</name>
    <dbReference type="NCBI Taxonomy" id="28092"/>
    <lineage>
        <taxon>Bacteria</taxon>
        <taxon>Pseudomonadati</taxon>
        <taxon>Pseudomonadota</taxon>
        <taxon>Betaproteobacteria</taxon>
        <taxon>Burkholderiales</taxon>
        <taxon>Burkholderiaceae</taxon>
        <taxon>Robbsia</taxon>
    </lineage>
</organism>
<dbReference type="AlphaFoldDB" id="A0A0F5K2I0"/>
<feature type="region of interest" description="Disordered" evidence="1">
    <location>
        <begin position="533"/>
        <end position="574"/>
    </location>
</feature>
<evidence type="ECO:0000313" key="3">
    <source>
        <dbReference type="EMBL" id="KKB64303.1"/>
    </source>
</evidence>
<keyword evidence="2" id="KW-0472">Membrane</keyword>
<dbReference type="Pfam" id="PF03929">
    <property type="entry name" value="PepSY_TM"/>
    <property type="match status" value="1"/>
</dbReference>
<proteinExistence type="predicted"/>
<feature type="transmembrane region" description="Helical" evidence="2">
    <location>
        <begin position="171"/>
        <end position="192"/>
    </location>
</feature>
<keyword evidence="2" id="KW-0812">Transmembrane</keyword>
<feature type="transmembrane region" description="Helical" evidence="2">
    <location>
        <begin position="474"/>
        <end position="491"/>
    </location>
</feature>
<feature type="transmembrane region" description="Helical" evidence="2">
    <location>
        <begin position="24"/>
        <end position="50"/>
    </location>
</feature>
<dbReference type="PATRIC" id="fig|28092.6.peg.1536"/>
<dbReference type="PANTHER" id="PTHR34219">
    <property type="entry name" value="IRON-REGULATED INNER MEMBRANE PROTEIN-RELATED"/>
    <property type="match status" value="1"/>
</dbReference>
<keyword evidence="2" id="KW-1133">Transmembrane helix</keyword>
<feature type="compositionally biased region" description="Basic and acidic residues" evidence="1">
    <location>
        <begin position="533"/>
        <end position="545"/>
    </location>
</feature>
<dbReference type="OrthoDB" id="9776609at2"/>
<dbReference type="STRING" id="28092.WM40_06470"/>
<dbReference type="EMBL" id="LAQU01000005">
    <property type="protein sequence ID" value="KKB64303.1"/>
    <property type="molecule type" value="Genomic_DNA"/>
</dbReference>
<accession>A0A0F5K2I0</accession>
<dbReference type="RefSeq" id="WP_046152547.1">
    <property type="nucleotide sequence ID" value="NZ_CADFGU010000003.1"/>
</dbReference>
<feature type="transmembrane region" description="Helical" evidence="2">
    <location>
        <begin position="447"/>
        <end position="467"/>
    </location>
</feature>
<feature type="transmembrane region" description="Helical" evidence="2">
    <location>
        <begin position="503"/>
        <end position="523"/>
    </location>
</feature>
<sequence length="574" mass="62574">MSKKPKAAAAAGGEKPRGFRQSMAWLHTWAGLLVGWILFTVFALGTASYYRTTITNWMQPERLLPATTPVHGDPVTSTADSHVTRPMNQQAQLQVTTQATRWLTRHAAAATRWTIALPGSGVTNATVSWEGPDGYHSRILPGVKGLTPRQTEGGDFFYDFHFQLHYLPIGVARWIIGICAMFMLVAIISGIVTHRRIFVDFFTFRPRKGQRSWLDAHNVTGVLALPYHLMITYTGLATLMTMLMPWGLQERYAAQDGMLPFYSEAYDFRLAGMASGQAAPLPPIAPLLEHAMTRFGEHEAATIVIDNPGDAAAQIKVSRGSDARLSAAPQSITFDVHGKTVTTYDADNAVADTVGVMYGLHEARFASPGLRAVFFLSGLAGTLMVASGLIIWTNKQRQKRLSHGNRFHLGLWFVERLNLATIGGLPLAMAGFFYANRLIPALQAHRAALEIQAFFAVWAVAAMHAFLCRGRAGWIMQSVAGAMAFTLLPVIDRLTVGAWVMPGFDIALLAAAAVLGAMAWFLVKKSSGPDLDRMARANQTDRHEALSGPNATEGRRPASSALPHLPARSASESR</sequence>
<evidence type="ECO:0000256" key="1">
    <source>
        <dbReference type="SAM" id="MobiDB-lite"/>
    </source>
</evidence>